<feature type="domain" description="CARMIL C-terminal" evidence="2">
    <location>
        <begin position="14"/>
        <end position="87"/>
    </location>
</feature>
<name>A0A8D0LC19_SPHPU</name>
<evidence type="ECO:0000256" key="1">
    <source>
        <dbReference type="SAM" id="MobiDB-lite"/>
    </source>
</evidence>
<evidence type="ECO:0000259" key="2">
    <source>
        <dbReference type="Pfam" id="PF16000"/>
    </source>
</evidence>
<reference evidence="3" key="1">
    <citation type="submission" date="2025-08" db="UniProtKB">
        <authorList>
            <consortium name="Ensembl"/>
        </authorList>
    </citation>
    <scope>IDENTIFICATION</scope>
</reference>
<accession>A0A8D0LC19</accession>
<dbReference type="InterPro" id="IPR031943">
    <property type="entry name" value="CARMIL_C"/>
</dbReference>
<proteinExistence type="predicted"/>
<keyword evidence="4" id="KW-1185">Reference proteome</keyword>
<dbReference type="Ensembl" id="ENSSPUT00000024335.1">
    <property type="protein sequence ID" value="ENSSPUP00000022827.1"/>
    <property type="gene ID" value="ENSSPUG00000017522.1"/>
</dbReference>
<evidence type="ECO:0000313" key="3">
    <source>
        <dbReference type="Ensembl" id="ENSSPUP00000022827.1"/>
    </source>
</evidence>
<protein>
    <recommendedName>
        <fullName evidence="2">CARMIL C-terminal domain-containing protein</fullName>
    </recommendedName>
</protein>
<dbReference type="Pfam" id="PF16000">
    <property type="entry name" value="CARMIL_C"/>
    <property type="match status" value="1"/>
</dbReference>
<reference evidence="3" key="2">
    <citation type="submission" date="2025-09" db="UniProtKB">
        <authorList>
            <consortium name="Ensembl"/>
        </authorList>
    </citation>
    <scope>IDENTIFICATION</scope>
</reference>
<feature type="region of interest" description="Disordered" evidence="1">
    <location>
        <begin position="81"/>
        <end position="105"/>
    </location>
</feature>
<evidence type="ECO:0000313" key="4">
    <source>
        <dbReference type="Proteomes" id="UP000694392"/>
    </source>
</evidence>
<organism evidence="3 4">
    <name type="scientific">Sphenodon punctatus</name>
    <name type="common">Tuatara</name>
    <name type="synonym">Hatteria punctata</name>
    <dbReference type="NCBI Taxonomy" id="8508"/>
    <lineage>
        <taxon>Eukaryota</taxon>
        <taxon>Metazoa</taxon>
        <taxon>Chordata</taxon>
        <taxon>Craniata</taxon>
        <taxon>Vertebrata</taxon>
        <taxon>Euteleostomi</taxon>
        <taxon>Lepidosauria</taxon>
        <taxon>Sphenodontia</taxon>
        <taxon>Sphenodontidae</taxon>
        <taxon>Sphenodon</taxon>
    </lineage>
</organism>
<dbReference type="GeneTree" id="ENSGT00940000161003"/>
<dbReference type="Proteomes" id="UP000694392">
    <property type="component" value="Unplaced"/>
</dbReference>
<dbReference type="AlphaFoldDB" id="A0A8D0LC19"/>
<sequence length="187" mass="20624">AARELREFYLCEVQPSVSENNEDRSITRLDEGLEEFFSRKLIQEELPCSLAPLDGSPGLAAPAPSGSRTFKKKIGNFFAFKKPKSSRGTRPEREPNGSPLAAKGRKSVLSDILRAPSRAGEAIKALNKSEEGGLAVEFRAHLEQSQTPDVTRRTRTKYAREGKSQSLILLSGEAEETLEAKHEKVTL</sequence>